<feature type="binding site" evidence="8">
    <location>
        <position position="257"/>
    </location>
    <ligand>
        <name>shikimate</name>
        <dbReference type="ChEBI" id="CHEBI:36208"/>
    </ligand>
</feature>
<dbReference type="KEGG" id="wgl:WIGMOR_0260"/>
<evidence type="ECO:0000256" key="3">
    <source>
        <dbReference type="ARBA" id="ARBA00022605"/>
    </source>
</evidence>
<sequence length="286" mass="32961">MLFVKDKKMSLNNVFALFGNPVEHSCSPEIHQEFQKFTGLKYKYRKHLVKKYTFEKKVKDFFNSGGLGANITTPFKKRSFFLCDQITKRAFMSKSINTIKKQPNGLLLGDDTDGIGLIYDLNRLNIIKKNSKLLLIGSGNAAASSVNYLLNFGCNLTMTNRTISKAFKIAQLYQSYKHQIKVLPMKDITKENYNLIINATSCGIYNQAPNINYDIINENVFCYDMFYKKNKKTQFLVHCKEKGAKNCFDGFGMLIAQAAHTFLLWHGMFPYIDKIYERFMKKITVN</sequence>
<dbReference type="Gene3D" id="3.40.50.10860">
    <property type="entry name" value="Leucine Dehydrogenase, chain A, domain 1"/>
    <property type="match status" value="1"/>
</dbReference>
<keyword evidence="6 8" id="KW-0057">Aromatic amino acid biosynthesis</keyword>
<evidence type="ECO:0000259" key="10">
    <source>
        <dbReference type="Pfam" id="PF08501"/>
    </source>
</evidence>
<dbReference type="NCBIfam" id="NF001310">
    <property type="entry name" value="PRK00258.1-2"/>
    <property type="match status" value="1"/>
</dbReference>
<dbReference type="GO" id="GO:0050661">
    <property type="term" value="F:NADP binding"/>
    <property type="evidence" value="ECO:0007669"/>
    <property type="project" value="InterPro"/>
</dbReference>
<name>H6Q4P1_WIGGL</name>
<feature type="binding site" evidence="8">
    <location>
        <position position="225"/>
    </location>
    <ligand>
        <name>NADP(+)</name>
        <dbReference type="ChEBI" id="CHEBI:58349"/>
    </ligand>
</feature>
<keyword evidence="4 8" id="KW-0521">NADP</keyword>
<comment type="subunit">
    <text evidence="8">Homodimer.</text>
</comment>
<comment type="catalytic activity">
    <reaction evidence="7 8">
        <text>shikimate + NADP(+) = 3-dehydroshikimate + NADPH + H(+)</text>
        <dbReference type="Rhea" id="RHEA:17737"/>
        <dbReference type="ChEBI" id="CHEBI:15378"/>
        <dbReference type="ChEBI" id="CHEBI:16630"/>
        <dbReference type="ChEBI" id="CHEBI:36208"/>
        <dbReference type="ChEBI" id="CHEBI:57783"/>
        <dbReference type="ChEBI" id="CHEBI:58349"/>
        <dbReference type="EC" id="1.1.1.25"/>
    </reaction>
</comment>
<evidence type="ECO:0000256" key="6">
    <source>
        <dbReference type="ARBA" id="ARBA00023141"/>
    </source>
</evidence>
<dbReference type="InterPro" id="IPR011342">
    <property type="entry name" value="Shikimate_DH"/>
</dbReference>
<feature type="domain" description="Shikimate dehydrogenase substrate binding N-terminal" evidence="10">
    <location>
        <begin position="17"/>
        <end position="99"/>
    </location>
</feature>
<dbReference type="InterPro" id="IPR036291">
    <property type="entry name" value="NAD(P)-bd_dom_sf"/>
</dbReference>
<feature type="binding site" evidence="8">
    <location>
        <begin position="25"/>
        <end position="27"/>
    </location>
    <ligand>
        <name>shikimate</name>
        <dbReference type="ChEBI" id="CHEBI:36208"/>
    </ligand>
</feature>
<dbReference type="CDD" id="cd01065">
    <property type="entry name" value="NAD_bind_Shikimate_DH"/>
    <property type="match status" value="1"/>
</dbReference>
<proteinExistence type="inferred from homology"/>
<dbReference type="InterPro" id="IPR013708">
    <property type="entry name" value="Shikimate_DH-bd_N"/>
</dbReference>
<accession>H6Q4P1</accession>
<feature type="binding site" evidence="8">
    <location>
        <position position="72"/>
    </location>
    <ligand>
        <name>shikimate</name>
        <dbReference type="ChEBI" id="CHEBI:36208"/>
    </ligand>
</feature>
<gene>
    <name evidence="8 11" type="primary">aroE</name>
    <name evidence="11" type="ORF">WIGMOR_0260</name>
</gene>
<reference evidence="11 12" key="1">
    <citation type="journal article" date="2012" name="MBio">
        <title>Insight into the transmission biology and species-specific functional capabilities of tsetse (Diptera: glossinidae) obligate symbiont wigglesworthia.</title>
        <authorList>
            <person name="Rio R.V."/>
            <person name="Symula R.E."/>
            <person name="Wang J."/>
            <person name="Lohs C."/>
            <person name="Wu Y.N."/>
            <person name="Snyder A.K."/>
            <person name="Bjornson R.D."/>
            <person name="Oshima K."/>
            <person name="Biehl B.S."/>
            <person name="Perna N.T."/>
            <person name="Hattori M."/>
            <person name="Aksoy S."/>
        </authorList>
    </citation>
    <scope>NUCLEOTIDE SEQUENCE [LARGE SCALE GENOMIC DNA]</scope>
    <source>
        <strain evidence="11">WGM</strain>
    </source>
</reference>
<dbReference type="EMBL" id="CP003315">
    <property type="protein sequence ID" value="AFA41101.1"/>
    <property type="molecule type" value="Genomic_DNA"/>
</dbReference>
<dbReference type="InterPro" id="IPR046346">
    <property type="entry name" value="Aminoacid_DH-like_N_sf"/>
</dbReference>
<dbReference type="InterPro" id="IPR022893">
    <property type="entry name" value="Shikimate_DH_fam"/>
</dbReference>
<comment type="pathway">
    <text evidence="1 8">Metabolic intermediate biosynthesis; chorismate biosynthesis; chorismate from D-erythrose 4-phosphate and phosphoenolpyruvate: step 4/7.</text>
</comment>
<dbReference type="HOGENOM" id="CLU_044063_2_1_6"/>
<dbReference type="HAMAP" id="MF_00222">
    <property type="entry name" value="Shikimate_DH_AroE"/>
    <property type="match status" value="1"/>
</dbReference>
<feature type="binding site" evidence="8">
    <location>
        <position position="113"/>
    </location>
    <ligand>
        <name>shikimate</name>
        <dbReference type="ChEBI" id="CHEBI:36208"/>
    </ligand>
</feature>
<dbReference type="GO" id="GO:0019632">
    <property type="term" value="P:shikimate metabolic process"/>
    <property type="evidence" value="ECO:0007669"/>
    <property type="project" value="InterPro"/>
</dbReference>
<dbReference type="UniPathway" id="UPA00053">
    <property type="reaction ID" value="UER00087"/>
</dbReference>
<dbReference type="GO" id="GO:0004764">
    <property type="term" value="F:shikimate 3-dehydrogenase (NADP+) activity"/>
    <property type="evidence" value="ECO:0007669"/>
    <property type="project" value="UniProtKB-UniRule"/>
</dbReference>
<evidence type="ECO:0000256" key="2">
    <source>
        <dbReference type="ARBA" id="ARBA00012962"/>
    </source>
</evidence>
<keyword evidence="3 8" id="KW-0028">Amino-acid biosynthesis</keyword>
<dbReference type="AlphaFoldDB" id="H6Q4P1"/>
<dbReference type="Proteomes" id="UP000009061">
    <property type="component" value="Chromosome"/>
</dbReference>
<feature type="domain" description="Quinate/shikimate 5-dehydrogenase/glutamyl-tRNA reductase" evidence="9">
    <location>
        <begin position="129"/>
        <end position="201"/>
    </location>
</feature>
<evidence type="ECO:0000256" key="8">
    <source>
        <dbReference type="HAMAP-Rule" id="MF_00222"/>
    </source>
</evidence>
<dbReference type="GO" id="GO:0008652">
    <property type="term" value="P:amino acid biosynthetic process"/>
    <property type="evidence" value="ECO:0007669"/>
    <property type="project" value="UniProtKB-KW"/>
</dbReference>
<feature type="binding site" evidence="8">
    <location>
        <position position="97"/>
    </location>
    <ligand>
        <name>shikimate</name>
        <dbReference type="ChEBI" id="CHEBI:36208"/>
    </ligand>
</feature>
<keyword evidence="12" id="KW-1185">Reference proteome</keyword>
<dbReference type="EC" id="1.1.1.25" evidence="2 8"/>
<dbReference type="Pfam" id="PF08501">
    <property type="entry name" value="Shikimate_dh_N"/>
    <property type="match status" value="1"/>
</dbReference>
<evidence type="ECO:0000256" key="5">
    <source>
        <dbReference type="ARBA" id="ARBA00023002"/>
    </source>
</evidence>
<evidence type="ECO:0000256" key="4">
    <source>
        <dbReference type="ARBA" id="ARBA00022857"/>
    </source>
</evidence>
<dbReference type="Gene3D" id="3.40.50.720">
    <property type="entry name" value="NAD(P)-binding Rossmann-like Domain"/>
    <property type="match status" value="1"/>
</dbReference>
<dbReference type="GO" id="GO:0005829">
    <property type="term" value="C:cytosol"/>
    <property type="evidence" value="ECO:0007669"/>
    <property type="project" value="TreeGrafter"/>
</dbReference>
<protein>
    <recommendedName>
        <fullName evidence="2 8">Shikimate dehydrogenase (NADP(+))</fullName>
        <shortName evidence="8">SDH</shortName>
        <ecNumber evidence="2 8">1.1.1.25</ecNumber>
    </recommendedName>
</protein>
<feature type="binding site" evidence="8">
    <location>
        <position position="227"/>
    </location>
    <ligand>
        <name>shikimate</name>
        <dbReference type="ChEBI" id="CHEBI:36208"/>
    </ligand>
</feature>
<comment type="caution">
    <text evidence="8">Lacks conserved residue(s) required for the propagation of feature annotation.</text>
</comment>
<organism evidence="11 12">
    <name type="scientific">Wigglesworthia glossinidia endosymbiont of Glossina morsitans morsitans</name>
    <name type="common">Yale colony</name>
    <dbReference type="NCBI Taxonomy" id="1142511"/>
    <lineage>
        <taxon>Bacteria</taxon>
        <taxon>Pseudomonadati</taxon>
        <taxon>Pseudomonadota</taxon>
        <taxon>Gammaproteobacteria</taxon>
        <taxon>Enterobacterales</taxon>
        <taxon>Erwiniaceae</taxon>
        <taxon>Wigglesworthia</taxon>
    </lineage>
</organism>
<dbReference type="STRING" id="1142511.WIGMOR_0260"/>
<dbReference type="SUPFAM" id="SSF53223">
    <property type="entry name" value="Aminoacid dehydrogenase-like, N-terminal domain"/>
    <property type="match status" value="1"/>
</dbReference>
<comment type="function">
    <text evidence="8">Involved in the biosynthesis of the chorismate, which leads to the biosynthesis of aromatic amino acids. Catalyzes the reversible NADPH linked reduction of 3-dehydroshikimate (DHSA) to yield shikimate (SA).</text>
</comment>
<feature type="binding site" evidence="8">
    <location>
        <position position="250"/>
    </location>
    <ligand>
        <name>NADP(+)</name>
        <dbReference type="ChEBI" id="CHEBI:58349"/>
    </ligand>
</feature>
<feature type="binding site" evidence="8">
    <location>
        <begin position="160"/>
        <end position="165"/>
    </location>
    <ligand>
        <name>NADP(+)</name>
        <dbReference type="ChEBI" id="CHEBI:58349"/>
    </ligand>
</feature>
<comment type="similarity">
    <text evidence="8">Belongs to the shikimate dehydrogenase family.</text>
</comment>
<dbReference type="PANTHER" id="PTHR21089">
    <property type="entry name" value="SHIKIMATE DEHYDROGENASE"/>
    <property type="match status" value="1"/>
</dbReference>
<dbReference type="Pfam" id="PF01488">
    <property type="entry name" value="Shikimate_DH"/>
    <property type="match status" value="1"/>
</dbReference>
<dbReference type="InterPro" id="IPR006151">
    <property type="entry name" value="Shikm_DH/Glu-tRNA_Rdtase"/>
</dbReference>
<dbReference type="NCBIfam" id="TIGR00507">
    <property type="entry name" value="aroE"/>
    <property type="match status" value="1"/>
</dbReference>
<dbReference type="SUPFAM" id="SSF51735">
    <property type="entry name" value="NAD(P)-binding Rossmann-fold domains"/>
    <property type="match status" value="1"/>
</dbReference>
<keyword evidence="5 8" id="KW-0560">Oxidoreductase</keyword>
<evidence type="ECO:0000313" key="11">
    <source>
        <dbReference type="EMBL" id="AFA41101.1"/>
    </source>
</evidence>
<dbReference type="GO" id="GO:0009073">
    <property type="term" value="P:aromatic amino acid family biosynthetic process"/>
    <property type="evidence" value="ECO:0007669"/>
    <property type="project" value="UniProtKB-KW"/>
</dbReference>
<dbReference type="GO" id="GO:0009423">
    <property type="term" value="P:chorismate biosynthetic process"/>
    <property type="evidence" value="ECO:0007669"/>
    <property type="project" value="UniProtKB-UniRule"/>
</dbReference>
<evidence type="ECO:0000259" key="9">
    <source>
        <dbReference type="Pfam" id="PF01488"/>
    </source>
</evidence>
<dbReference type="eggNOG" id="COG0169">
    <property type="taxonomic scope" value="Bacteria"/>
</dbReference>
<evidence type="ECO:0000256" key="1">
    <source>
        <dbReference type="ARBA" id="ARBA00004871"/>
    </source>
</evidence>
<evidence type="ECO:0000313" key="12">
    <source>
        <dbReference type="Proteomes" id="UP000009061"/>
    </source>
</evidence>
<evidence type="ECO:0000256" key="7">
    <source>
        <dbReference type="ARBA" id="ARBA00049442"/>
    </source>
</evidence>
<feature type="active site" description="Proton acceptor" evidence="8">
    <location>
        <position position="76"/>
    </location>
</feature>
<dbReference type="PANTHER" id="PTHR21089:SF1">
    <property type="entry name" value="BIFUNCTIONAL 3-DEHYDROQUINATE DEHYDRATASE_SHIKIMATE DEHYDROGENASE, CHLOROPLASTIC"/>
    <property type="match status" value="1"/>
</dbReference>